<evidence type="ECO:0000256" key="2">
    <source>
        <dbReference type="ARBA" id="ARBA00004906"/>
    </source>
</evidence>
<dbReference type="InterPro" id="IPR031127">
    <property type="entry name" value="E3_UB_ligase_RBR"/>
</dbReference>
<reference evidence="15 16" key="1">
    <citation type="submission" date="2021-04" db="EMBL/GenBank/DDBJ databases">
        <authorList>
            <person name="Bliznina A."/>
        </authorList>
    </citation>
    <scope>NUCLEOTIDE SEQUENCE [LARGE SCALE GENOMIC DNA]</scope>
</reference>
<dbReference type="CDD" id="cd23820">
    <property type="entry name" value="RWD_RNF14"/>
    <property type="match status" value="1"/>
</dbReference>
<dbReference type="InterPro" id="IPR002867">
    <property type="entry name" value="IBR_dom"/>
</dbReference>
<dbReference type="InterPro" id="IPR013083">
    <property type="entry name" value="Znf_RING/FYVE/PHD"/>
</dbReference>
<evidence type="ECO:0000256" key="10">
    <source>
        <dbReference type="ARBA" id="ARBA00044508"/>
    </source>
</evidence>
<comment type="pathway">
    <text evidence="2">Protein modification; protein ubiquitination.</text>
</comment>
<dbReference type="Pfam" id="PF26200">
    <property type="entry name" value="Rcat_RNF216"/>
    <property type="match status" value="1"/>
</dbReference>
<evidence type="ECO:0000256" key="8">
    <source>
        <dbReference type="ARBA" id="ARBA00022786"/>
    </source>
</evidence>
<dbReference type="CDD" id="cd20354">
    <property type="entry name" value="Rcat_RBR_RNF14"/>
    <property type="match status" value="1"/>
</dbReference>
<comment type="catalytic activity">
    <reaction evidence="1">
        <text>[E2 ubiquitin-conjugating enzyme]-S-ubiquitinyl-L-cysteine + [acceptor protein]-L-lysine = [E2 ubiquitin-conjugating enzyme]-L-cysteine + [acceptor protein]-N(6)-ubiquitinyl-L-lysine.</text>
        <dbReference type="EC" id="2.3.2.31"/>
    </reaction>
</comment>
<dbReference type="CDD" id="cd20341">
    <property type="entry name" value="BRcat_RBR_RNF14"/>
    <property type="match status" value="1"/>
</dbReference>
<keyword evidence="9" id="KW-0862">Zinc</keyword>
<dbReference type="Gene3D" id="3.10.110.10">
    <property type="entry name" value="Ubiquitin Conjugating Enzyme"/>
    <property type="match status" value="1"/>
</dbReference>
<dbReference type="Gene3D" id="2.20.25.20">
    <property type="match status" value="1"/>
</dbReference>
<evidence type="ECO:0000313" key="15">
    <source>
        <dbReference type="EMBL" id="CAG5087960.1"/>
    </source>
</evidence>
<feature type="domain" description="RING-type" evidence="12">
    <location>
        <begin position="179"/>
        <end position="226"/>
    </location>
</feature>
<dbReference type="SMART" id="SM00591">
    <property type="entry name" value="RWD"/>
    <property type="match status" value="1"/>
</dbReference>
<dbReference type="EC" id="2.3.2.31" evidence="3"/>
<proteinExistence type="inferred from homology"/>
<comment type="similarity">
    <text evidence="10">Belongs to the RBR family. RNF14 subfamily.</text>
</comment>
<dbReference type="Proteomes" id="UP001158576">
    <property type="component" value="Chromosome PAR"/>
</dbReference>
<dbReference type="EMBL" id="OU015568">
    <property type="protein sequence ID" value="CAG5087960.1"/>
    <property type="molecule type" value="Genomic_DNA"/>
</dbReference>
<protein>
    <recommendedName>
        <fullName evidence="3">RBR-type E3 ubiquitin transferase</fullName>
        <ecNumber evidence="3">2.3.2.31</ecNumber>
    </recommendedName>
</protein>
<evidence type="ECO:0000256" key="7">
    <source>
        <dbReference type="ARBA" id="ARBA00022771"/>
    </source>
</evidence>
<dbReference type="PROSITE" id="PS50089">
    <property type="entry name" value="ZF_RING_2"/>
    <property type="match status" value="1"/>
</dbReference>
<evidence type="ECO:0000256" key="4">
    <source>
        <dbReference type="ARBA" id="ARBA00022679"/>
    </source>
</evidence>
<evidence type="ECO:0000256" key="5">
    <source>
        <dbReference type="ARBA" id="ARBA00022723"/>
    </source>
</evidence>
<evidence type="ECO:0000256" key="6">
    <source>
        <dbReference type="ARBA" id="ARBA00022737"/>
    </source>
</evidence>
<dbReference type="SUPFAM" id="SSF54495">
    <property type="entry name" value="UBC-like"/>
    <property type="match status" value="1"/>
</dbReference>
<dbReference type="SUPFAM" id="SSF57850">
    <property type="entry name" value="RING/U-box"/>
    <property type="match status" value="3"/>
</dbReference>
<dbReference type="InterPro" id="IPR006575">
    <property type="entry name" value="RWD_dom"/>
</dbReference>
<dbReference type="PANTHER" id="PTHR11685">
    <property type="entry name" value="RBR FAMILY RING FINGER AND IBR DOMAIN-CONTAINING"/>
    <property type="match status" value="1"/>
</dbReference>
<dbReference type="SMART" id="SM00647">
    <property type="entry name" value="IBR"/>
    <property type="match status" value="2"/>
</dbReference>
<sequence>MASERQRDEILALESIYDHFYMNEERGTGIISIKTVLEEDVTVRFEESEIKVSHLPPISLKVNLRKEYPETLPPLLTLSCSWLGTDKLEKLHDLLLDAFEEDTEVLFLWINLIQDELYEALELSEGVVIERIQKNTVKKLESGNILRSEYRDGASMFANLIDYNSNTKKQEFNSKYADCEICLTSKQGSKCELLSCGHIFCRECLGEFFKVMITEGTVLALKCPHCGEAVAYSILKDCVSKELFDRFEQLMFQKGLDGMDDIAYCPRPSCRMPSIILSKEDRICMCSVCQYAFCNLCFRSSHFPAPCPVNSKEAKKIIAEYEEAEKSGDKKKVKALMDRYGRNISTIVEQHKSMAFIRENSVPCPKCNQAIIKSDGCNKMVCGTCGTYFCYLCGRIVDRANPYSHFNSNNSQCFGRLFEGATMDDLGEYFDLVM</sequence>
<dbReference type="InterPro" id="IPR047548">
    <property type="entry name" value="Rcat_RBR_RNF14"/>
</dbReference>
<keyword evidence="7 11" id="KW-0863">Zinc-finger</keyword>
<dbReference type="PROSITE" id="PS51873">
    <property type="entry name" value="TRIAD"/>
    <property type="match status" value="1"/>
</dbReference>
<dbReference type="Gene3D" id="1.20.120.1750">
    <property type="match status" value="1"/>
</dbReference>
<name>A0ABN7RWT0_OIKDI</name>
<dbReference type="PROSITE" id="PS50908">
    <property type="entry name" value="RWD"/>
    <property type="match status" value="1"/>
</dbReference>
<accession>A0ABN7RWT0</accession>
<dbReference type="InterPro" id="IPR044066">
    <property type="entry name" value="TRIAD_supradom"/>
</dbReference>
<evidence type="ECO:0000313" key="16">
    <source>
        <dbReference type="Proteomes" id="UP001158576"/>
    </source>
</evidence>
<evidence type="ECO:0000256" key="3">
    <source>
        <dbReference type="ARBA" id="ARBA00012251"/>
    </source>
</evidence>
<evidence type="ECO:0000259" key="13">
    <source>
        <dbReference type="PROSITE" id="PS50908"/>
    </source>
</evidence>
<keyword evidence="4" id="KW-0808">Transferase</keyword>
<organism evidence="15 16">
    <name type="scientific">Oikopleura dioica</name>
    <name type="common">Tunicate</name>
    <dbReference type="NCBI Taxonomy" id="34765"/>
    <lineage>
        <taxon>Eukaryota</taxon>
        <taxon>Metazoa</taxon>
        <taxon>Chordata</taxon>
        <taxon>Tunicata</taxon>
        <taxon>Appendicularia</taxon>
        <taxon>Copelata</taxon>
        <taxon>Oikopleuridae</taxon>
        <taxon>Oikopleura</taxon>
    </lineage>
</organism>
<evidence type="ECO:0000256" key="11">
    <source>
        <dbReference type="PROSITE-ProRule" id="PRU00175"/>
    </source>
</evidence>
<keyword evidence="5" id="KW-0479">Metal-binding</keyword>
<keyword evidence="8" id="KW-0833">Ubl conjugation pathway</keyword>
<evidence type="ECO:0000259" key="14">
    <source>
        <dbReference type="PROSITE" id="PS51873"/>
    </source>
</evidence>
<dbReference type="Pfam" id="PF01485">
    <property type="entry name" value="IBR"/>
    <property type="match status" value="1"/>
</dbReference>
<gene>
    <name evidence="15" type="ORF">OKIOD_LOCUS3238</name>
</gene>
<evidence type="ECO:0000259" key="12">
    <source>
        <dbReference type="PROSITE" id="PS50089"/>
    </source>
</evidence>
<evidence type="ECO:0000256" key="1">
    <source>
        <dbReference type="ARBA" id="ARBA00001798"/>
    </source>
</evidence>
<evidence type="ECO:0000256" key="9">
    <source>
        <dbReference type="ARBA" id="ARBA00022833"/>
    </source>
</evidence>
<keyword evidence="16" id="KW-1185">Reference proteome</keyword>
<dbReference type="Gene3D" id="3.30.40.10">
    <property type="entry name" value="Zinc/RING finger domain, C3HC4 (zinc finger)"/>
    <property type="match status" value="1"/>
</dbReference>
<dbReference type="InterPro" id="IPR001841">
    <property type="entry name" value="Znf_RING"/>
</dbReference>
<feature type="domain" description="RING-type" evidence="14">
    <location>
        <begin position="175"/>
        <end position="417"/>
    </location>
</feature>
<dbReference type="PROSITE" id="PS00518">
    <property type="entry name" value="ZF_RING_1"/>
    <property type="match status" value="1"/>
</dbReference>
<dbReference type="SMART" id="SM00184">
    <property type="entry name" value="RING"/>
    <property type="match status" value="2"/>
</dbReference>
<feature type="domain" description="RWD" evidence="13">
    <location>
        <begin position="8"/>
        <end position="120"/>
    </location>
</feature>
<dbReference type="InterPro" id="IPR016135">
    <property type="entry name" value="UBQ-conjugating_enzyme/RWD"/>
</dbReference>
<dbReference type="Pfam" id="PF05773">
    <property type="entry name" value="RWD"/>
    <property type="match status" value="1"/>
</dbReference>
<dbReference type="InterPro" id="IPR017907">
    <property type="entry name" value="Znf_RING_CS"/>
</dbReference>
<keyword evidence="6" id="KW-0677">Repeat</keyword>